<dbReference type="Pfam" id="PF00149">
    <property type="entry name" value="Metallophos"/>
    <property type="match status" value="1"/>
</dbReference>
<evidence type="ECO:0000259" key="2">
    <source>
        <dbReference type="Pfam" id="PF00149"/>
    </source>
</evidence>
<dbReference type="CDD" id="cd00838">
    <property type="entry name" value="MPP_superfamily"/>
    <property type="match status" value="1"/>
</dbReference>
<keyword evidence="1" id="KW-0472">Membrane</keyword>
<name>A0ABR8Z6B6_9FLAO</name>
<keyword evidence="4" id="KW-1185">Reference proteome</keyword>
<feature type="transmembrane region" description="Helical" evidence="1">
    <location>
        <begin position="505"/>
        <end position="526"/>
    </location>
</feature>
<proteinExistence type="predicted"/>
<dbReference type="EMBL" id="JACYFS010000001">
    <property type="protein sequence ID" value="MBD8080829.1"/>
    <property type="molecule type" value="Genomic_DNA"/>
</dbReference>
<dbReference type="PANTHER" id="PTHR34211:SF3">
    <property type="entry name" value="CALCINEURIN-LIKE METALLO-PHOSPHOESTERASE SUPERFAMILY PROTEIN"/>
    <property type="match status" value="1"/>
</dbReference>
<sequence length="692" mass="81894">MNLITILVFITAFVVVMLIIIKIWEAKFFKPKQIQISLYKDELDEMMTKPERKIKSIYYFIPRKSVEWFNLPGLLNTFKRVSLSTDTLSIIDKREVQDSFGKDFSEVPFQRQSENKSNGEKAFWFDFTADTGDSFDSTMNVFYPLTRDRISYQYGKDFIELDRADMLVLGGDLVYPDATESNYIDRFKGPIRLLFPGENKNLREEGERFAKNNTLLVATPGNHDWYDGLNAFFRMMCQQKKIGYYQTIQQRSYFAYKLTDKVHILGIDNQLMGDVDIPQLEYFVTYVAELSQKLKKAKSKLKQYFILLIAEPNWYGYVAEDRGKRRQRMDSLEYFIMEIKKTAKYSHVLKENPDFQIEFKMILCGDIHHYAHYEFFPESDEEKIDIQHLVTSGGGGAFGHFTDFLENKIKIPDFTTRFGDFVNYKLKKTYPSVENSKKLNHYNLLFPFYNIWFTVMLIVIAFISSYIYVHNDGFFLRSLALLIIPVIVTFIVYKVASPERSRKELWTDIFLYIVMFLSSLCLQFLIMRDLYDSMTIRDFRIGTFLCNINEFLFNHFKIDEIKANEFFNFNEKRTVVFFCLGILQSFFFGFYLWFSYRFFGKHVTEASSSKVQKDKRNFLKFKITDSQITVYSIGIEKCYPWKSLLKGKKAVDLQKEIYKSQENPDAFLKEKFGDMYDKSDYKIIDEFSIDLN</sequence>
<dbReference type="SUPFAM" id="SSF56300">
    <property type="entry name" value="Metallo-dependent phosphatases"/>
    <property type="match status" value="1"/>
</dbReference>
<dbReference type="RefSeq" id="WP_191734673.1">
    <property type="nucleotide sequence ID" value="NZ_JACYFS010000001.1"/>
</dbReference>
<dbReference type="PANTHER" id="PTHR34211">
    <property type="entry name" value="CALCINEURIN-LIKE METALLO-PHOSPHOESTERASE SUPERFAMILY PROTEIN"/>
    <property type="match status" value="1"/>
</dbReference>
<protein>
    <submittedName>
        <fullName evidence="3">Metallophosphoesterase</fullName>
    </submittedName>
</protein>
<reference evidence="3 4" key="1">
    <citation type="submission" date="2020-09" db="EMBL/GenBank/DDBJ databases">
        <title>Genome seq and assembly of Chryseobacterium sp.</title>
        <authorList>
            <person name="Chhetri G."/>
        </authorList>
    </citation>
    <scope>NUCLEOTIDE SEQUENCE [LARGE SCALE GENOMIC DNA]</scope>
    <source>
        <strain evidence="3 4">GCR10</strain>
    </source>
</reference>
<keyword evidence="1" id="KW-0812">Transmembrane</keyword>
<evidence type="ECO:0000313" key="3">
    <source>
        <dbReference type="EMBL" id="MBD8080829.1"/>
    </source>
</evidence>
<dbReference type="Gene3D" id="3.60.21.10">
    <property type="match status" value="1"/>
</dbReference>
<dbReference type="InterPro" id="IPR004843">
    <property type="entry name" value="Calcineurin-like_PHP"/>
</dbReference>
<keyword evidence="1" id="KW-1133">Transmembrane helix</keyword>
<dbReference type="InterPro" id="IPR029052">
    <property type="entry name" value="Metallo-depent_PP-like"/>
</dbReference>
<evidence type="ECO:0000313" key="4">
    <source>
        <dbReference type="Proteomes" id="UP000637299"/>
    </source>
</evidence>
<comment type="caution">
    <text evidence="3">The sequence shown here is derived from an EMBL/GenBank/DDBJ whole genome shotgun (WGS) entry which is preliminary data.</text>
</comment>
<feature type="transmembrane region" description="Helical" evidence="1">
    <location>
        <begin position="444"/>
        <end position="468"/>
    </location>
</feature>
<feature type="transmembrane region" description="Helical" evidence="1">
    <location>
        <begin position="575"/>
        <end position="594"/>
    </location>
</feature>
<organism evidence="3 4">
    <name type="scientific">Chryseobacterium caseinilyticum</name>
    <dbReference type="NCBI Taxonomy" id="2771428"/>
    <lineage>
        <taxon>Bacteria</taxon>
        <taxon>Pseudomonadati</taxon>
        <taxon>Bacteroidota</taxon>
        <taxon>Flavobacteriia</taxon>
        <taxon>Flavobacteriales</taxon>
        <taxon>Weeksellaceae</taxon>
        <taxon>Chryseobacterium group</taxon>
        <taxon>Chryseobacterium</taxon>
    </lineage>
</organism>
<dbReference type="Proteomes" id="UP000637299">
    <property type="component" value="Unassembled WGS sequence"/>
</dbReference>
<accession>A0ABR8Z6B6</accession>
<feature type="transmembrane region" description="Helical" evidence="1">
    <location>
        <begin position="6"/>
        <end position="24"/>
    </location>
</feature>
<feature type="domain" description="Calcineurin-like phosphoesterase" evidence="2">
    <location>
        <begin position="125"/>
        <end position="237"/>
    </location>
</feature>
<evidence type="ECO:0000256" key="1">
    <source>
        <dbReference type="SAM" id="Phobius"/>
    </source>
</evidence>
<gene>
    <name evidence="3" type="ORF">IC610_00165</name>
</gene>
<feature type="transmembrane region" description="Helical" evidence="1">
    <location>
        <begin position="474"/>
        <end position="493"/>
    </location>
</feature>